<dbReference type="SUPFAM" id="SSF52047">
    <property type="entry name" value="RNI-like"/>
    <property type="match status" value="1"/>
</dbReference>
<reference evidence="1" key="1">
    <citation type="journal article" date="2021" name="New Phytol.">
        <title>Evolutionary innovations through gain and loss of genes in the ectomycorrhizal Boletales.</title>
        <authorList>
            <person name="Wu G."/>
            <person name="Miyauchi S."/>
            <person name="Morin E."/>
            <person name="Kuo A."/>
            <person name="Drula E."/>
            <person name="Varga T."/>
            <person name="Kohler A."/>
            <person name="Feng B."/>
            <person name="Cao Y."/>
            <person name="Lipzen A."/>
            <person name="Daum C."/>
            <person name="Hundley H."/>
            <person name="Pangilinan J."/>
            <person name="Johnson J."/>
            <person name="Barry K."/>
            <person name="LaButti K."/>
            <person name="Ng V."/>
            <person name="Ahrendt S."/>
            <person name="Min B."/>
            <person name="Choi I.G."/>
            <person name="Park H."/>
            <person name="Plett J.M."/>
            <person name="Magnuson J."/>
            <person name="Spatafora J.W."/>
            <person name="Nagy L.G."/>
            <person name="Henrissat B."/>
            <person name="Grigoriev I.V."/>
            <person name="Yang Z.L."/>
            <person name="Xu J."/>
            <person name="Martin F.M."/>
        </authorList>
    </citation>
    <scope>NUCLEOTIDE SEQUENCE</scope>
    <source>
        <strain evidence="1">KKN 215</strain>
    </source>
</reference>
<comment type="caution">
    <text evidence="1">The sequence shown here is derived from an EMBL/GenBank/DDBJ whole genome shotgun (WGS) entry which is preliminary data.</text>
</comment>
<keyword evidence="2" id="KW-1185">Reference proteome</keyword>
<sequence length="534" mass="60602">MEMQRWQPLAARAPRDVLALIFQETVDIHAETYKWISITHVCGYWRSIALQCPLLWTRIVTFGPQWTELCLRRSQHSVLDVFQIDNHNLGRHRKAIEALRLVLIEVHRIRSLHLKLRLEDLQDLAPILQRNLRRDALESVVWSFPYGIEDEADPSYNETDLLSLLIRCAPKLRHLCAQSGLTMWPLAMRSSSGMRILNISMHKLSSEMDTFGMDLVMDALSGMPLLESIDLIGLPFVENMDPYPSSQASRRVVHLNHLRSLSLDGGMASCANALDHISCPGSTRLSVASDIERGMSEVLASSISLWYENSLKIEAAGPFRSIVLDTTEDNSGITVLLAWRKLLRAPETNHGIEAWYPSEDPDVRIKLYMIGPRPLDSLALTFWKALPLAEVESACIGDLHLNTPNRTVANAFRTFSKLNTLYIVLRRRRATWIKKLFKAESSLFPALQVLHLHRARFIEPDTPLALFERGLRLRRENGMGLKKLVLGDCTNISTADATRLQAVVDRVDWDGKVIPDGGRKTDLYDSWLGFDDED</sequence>
<dbReference type="EMBL" id="JAEVFJ010000010">
    <property type="protein sequence ID" value="KAH8102142.1"/>
    <property type="molecule type" value="Genomic_DNA"/>
</dbReference>
<gene>
    <name evidence="1" type="ORF">BXZ70DRAFT_55348</name>
</gene>
<dbReference type="AlphaFoldDB" id="A0A8K0UR94"/>
<dbReference type="Proteomes" id="UP000813824">
    <property type="component" value="Unassembled WGS sequence"/>
</dbReference>
<evidence type="ECO:0000313" key="2">
    <source>
        <dbReference type="Proteomes" id="UP000813824"/>
    </source>
</evidence>
<organism evidence="1 2">
    <name type="scientific">Cristinia sonorae</name>
    <dbReference type="NCBI Taxonomy" id="1940300"/>
    <lineage>
        <taxon>Eukaryota</taxon>
        <taxon>Fungi</taxon>
        <taxon>Dikarya</taxon>
        <taxon>Basidiomycota</taxon>
        <taxon>Agaricomycotina</taxon>
        <taxon>Agaricomycetes</taxon>
        <taxon>Agaricomycetidae</taxon>
        <taxon>Agaricales</taxon>
        <taxon>Pleurotineae</taxon>
        <taxon>Stephanosporaceae</taxon>
        <taxon>Cristinia</taxon>
    </lineage>
</organism>
<proteinExistence type="predicted"/>
<name>A0A8K0UR94_9AGAR</name>
<dbReference type="OrthoDB" id="3055325at2759"/>
<protein>
    <recommendedName>
        <fullName evidence="3">F-box domain-containing protein</fullName>
    </recommendedName>
</protein>
<accession>A0A8K0UR94</accession>
<evidence type="ECO:0008006" key="3">
    <source>
        <dbReference type="Google" id="ProtNLM"/>
    </source>
</evidence>
<evidence type="ECO:0000313" key="1">
    <source>
        <dbReference type="EMBL" id="KAH8102142.1"/>
    </source>
</evidence>